<evidence type="ECO:0000313" key="1">
    <source>
        <dbReference type="EMBL" id="SFE75572.1"/>
    </source>
</evidence>
<sequence>MQNQTAAYLPSPSPVTLIVYQKEPYQYVAVFVNQTRQQAEETFKKKYDLQPEEVYEVKEYKDVESYSVTEDGNLLVNGSYK</sequence>
<keyword evidence="2" id="KW-1185">Reference proteome</keyword>
<evidence type="ECO:0000313" key="2">
    <source>
        <dbReference type="Proteomes" id="UP000198598"/>
    </source>
</evidence>
<organism evidence="1 2">
    <name type="scientific">Spirosoma endophyticum</name>
    <dbReference type="NCBI Taxonomy" id="662367"/>
    <lineage>
        <taxon>Bacteria</taxon>
        <taxon>Pseudomonadati</taxon>
        <taxon>Bacteroidota</taxon>
        <taxon>Cytophagia</taxon>
        <taxon>Cytophagales</taxon>
        <taxon>Cytophagaceae</taxon>
        <taxon>Spirosoma</taxon>
    </lineage>
</organism>
<reference evidence="1 2" key="1">
    <citation type="submission" date="2016-10" db="EMBL/GenBank/DDBJ databases">
        <authorList>
            <person name="de Groot N.N."/>
        </authorList>
    </citation>
    <scope>NUCLEOTIDE SEQUENCE [LARGE SCALE GENOMIC DNA]</scope>
    <source>
        <strain evidence="1 2">DSM 26130</strain>
    </source>
</reference>
<name>A0A1I2D4Z4_9BACT</name>
<dbReference type="EMBL" id="FOLQ01000019">
    <property type="protein sequence ID" value="SFE75572.1"/>
    <property type="molecule type" value="Genomic_DNA"/>
</dbReference>
<protein>
    <submittedName>
        <fullName evidence="1">Uncharacterized protein</fullName>
    </submittedName>
</protein>
<gene>
    <name evidence="1" type="ORF">SAMN05216167_1199</name>
</gene>
<accession>A0A1I2D4Z4</accession>
<dbReference type="RefSeq" id="WP_093832632.1">
    <property type="nucleotide sequence ID" value="NZ_FOLQ01000019.1"/>
</dbReference>
<dbReference type="Proteomes" id="UP000198598">
    <property type="component" value="Unassembled WGS sequence"/>
</dbReference>
<dbReference type="OrthoDB" id="963514at2"/>
<dbReference type="AlphaFoldDB" id="A0A1I2D4Z4"/>
<proteinExistence type="predicted"/>